<comment type="similarity">
    <text evidence="1">Belongs to the Gfa family.</text>
</comment>
<evidence type="ECO:0000313" key="7">
    <source>
        <dbReference type="Proteomes" id="UP000016931"/>
    </source>
</evidence>
<dbReference type="GO" id="GO:0046872">
    <property type="term" value="F:metal ion binding"/>
    <property type="evidence" value="ECO:0007669"/>
    <property type="project" value="UniProtKB-KW"/>
</dbReference>
<dbReference type="OMA" id="FATRTVC"/>
<dbReference type="GO" id="GO:0016846">
    <property type="term" value="F:carbon-sulfur lyase activity"/>
    <property type="evidence" value="ECO:0007669"/>
    <property type="project" value="InterPro"/>
</dbReference>
<keyword evidence="2" id="KW-0479">Metal-binding</keyword>
<dbReference type="InterPro" id="IPR006913">
    <property type="entry name" value="CENP-V/GFA"/>
</dbReference>
<dbReference type="Pfam" id="PF04828">
    <property type="entry name" value="GFA"/>
    <property type="match status" value="1"/>
</dbReference>
<name>M3DC44_SPHMS</name>
<evidence type="ECO:0000256" key="2">
    <source>
        <dbReference type="ARBA" id="ARBA00022723"/>
    </source>
</evidence>
<gene>
    <name evidence="6" type="ORF">SEPMUDRAFT_60674</name>
</gene>
<dbReference type="PANTHER" id="PTHR33337">
    <property type="entry name" value="GFA DOMAIN-CONTAINING PROTEIN"/>
    <property type="match status" value="1"/>
</dbReference>
<dbReference type="AlphaFoldDB" id="M3DC44"/>
<evidence type="ECO:0000256" key="1">
    <source>
        <dbReference type="ARBA" id="ARBA00005495"/>
    </source>
</evidence>
<evidence type="ECO:0000259" key="5">
    <source>
        <dbReference type="PROSITE" id="PS51891"/>
    </source>
</evidence>
<proteinExistence type="inferred from homology"/>
<dbReference type="EMBL" id="KB456261">
    <property type="protein sequence ID" value="EMF15630.1"/>
    <property type="molecule type" value="Genomic_DNA"/>
</dbReference>
<evidence type="ECO:0000256" key="3">
    <source>
        <dbReference type="ARBA" id="ARBA00022833"/>
    </source>
</evidence>
<dbReference type="Proteomes" id="UP000016931">
    <property type="component" value="Unassembled WGS sequence"/>
</dbReference>
<evidence type="ECO:0000256" key="4">
    <source>
        <dbReference type="ARBA" id="ARBA00023239"/>
    </source>
</evidence>
<dbReference type="PROSITE" id="PS51891">
    <property type="entry name" value="CENP_V_GFA"/>
    <property type="match status" value="1"/>
</dbReference>
<keyword evidence="3" id="KW-0862">Zinc</keyword>
<dbReference type="RefSeq" id="XP_016763751.1">
    <property type="nucleotide sequence ID" value="XM_016909534.1"/>
</dbReference>
<sequence>MEAPHQTIQFKGSCACGRIVYECSGLPSNRKSTACHCVTCRKLSGGPFQAFADVTSNSLTFFDTKEDRRYEVSDRAFCSSCYTPLWMRYEHKAGVVALALGAIDEGSMTDEARDAFRLSAHIFVSQKAWWCDVERDGVPLYDRFSKDFGAKL</sequence>
<protein>
    <recommendedName>
        <fullName evidence="5">CENP-V/GFA domain-containing protein</fullName>
    </recommendedName>
</protein>
<dbReference type="HOGENOM" id="CLU_055491_4_0_1"/>
<reference evidence="6 7" key="1">
    <citation type="journal article" date="2012" name="PLoS Pathog.">
        <title>Diverse lifestyles and strategies of plant pathogenesis encoded in the genomes of eighteen Dothideomycetes fungi.</title>
        <authorList>
            <person name="Ohm R.A."/>
            <person name="Feau N."/>
            <person name="Henrissat B."/>
            <person name="Schoch C.L."/>
            <person name="Horwitz B.A."/>
            <person name="Barry K.W."/>
            <person name="Condon B.J."/>
            <person name="Copeland A.C."/>
            <person name="Dhillon B."/>
            <person name="Glaser F."/>
            <person name="Hesse C.N."/>
            <person name="Kosti I."/>
            <person name="LaButti K."/>
            <person name="Lindquist E.A."/>
            <person name="Lucas S."/>
            <person name="Salamov A.A."/>
            <person name="Bradshaw R.E."/>
            <person name="Ciuffetti L."/>
            <person name="Hamelin R.C."/>
            <person name="Kema G.H.J."/>
            <person name="Lawrence C."/>
            <person name="Scott J.A."/>
            <person name="Spatafora J.W."/>
            <person name="Turgeon B.G."/>
            <person name="de Wit P.J.G.M."/>
            <person name="Zhong S."/>
            <person name="Goodwin S.B."/>
            <person name="Grigoriev I.V."/>
        </authorList>
    </citation>
    <scope>NUCLEOTIDE SEQUENCE [LARGE SCALE GENOMIC DNA]</scope>
    <source>
        <strain evidence="6 7">SO2202</strain>
    </source>
</reference>
<dbReference type="OrthoDB" id="2212170at2759"/>
<dbReference type="SUPFAM" id="SSF51316">
    <property type="entry name" value="Mss4-like"/>
    <property type="match status" value="1"/>
</dbReference>
<evidence type="ECO:0000313" key="6">
    <source>
        <dbReference type="EMBL" id="EMF15630.1"/>
    </source>
</evidence>
<feature type="domain" description="CENP-V/GFA" evidence="5">
    <location>
        <begin position="10"/>
        <end position="114"/>
    </location>
</feature>
<dbReference type="STRING" id="692275.M3DC44"/>
<dbReference type="GeneID" id="27906671"/>
<dbReference type="InterPro" id="IPR011057">
    <property type="entry name" value="Mss4-like_sf"/>
</dbReference>
<organism evidence="6 7">
    <name type="scientific">Sphaerulina musiva (strain SO2202)</name>
    <name type="common">Poplar stem canker fungus</name>
    <name type="synonym">Septoria musiva</name>
    <dbReference type="NCBI Taxonomy" id="692275"/>
    <lineage>
        <taxon>Eukaryota</taxon>
        <taxon>Fungi</taxon>
        <taxon>Dikarya</taxon>
        <taxon>Ascomycota</taxon>
        <taxon>Pezizomycotina</taxon>
        <taxon>Dothideomycetes</taxon>
        <taxon>Dothideomycetidae</taxon>
        <taxon>Mycosphaerellales</taxon>
        <taxon>Mycosphaerellaceae</taxon>
        <taxon>Sphaerulina</taxon>
    </lineage>
</organism>
<dbReference type="PANTHER" id="PTHR33337:SF40">
    <property type="entry name" value="CENP-V_GFA DOMAIN-CONTAINING PROTEIN-RELATED"/>
    <property type="match status" value="1"/>
</dbReference>
<keyword evidence="4" id="KW-0456">Lyase</keyword>
<dbReference type="eggNOG" id="ENOG502SU3E">
    <property type="taxonomic scope" value="Eukaryota"/>
</dbReference>
<accession>M3DC44</accession>
<dbReference type="Gene3D" id="3.90.1590.10">
    <property type="entry name" value="glutathione-dependent formaldehyde- activating enzyme (gfa)"/>
    <property type="match status" value="1"/>
</dbReference>
<keyword evidence="7" id="KW-1185">Reference proteome</keyword>